<organism evidence="2 3">
    <name type="scientific">Enterocloster asparagiformis</name>
    <dbReference type="NCBI Taxonomy" id="333367"/>
    <lineage>
        <taxon>Bacteria</taxon>
        <taxon>Bacillati</taxon>
        <taxon>Bacillota</taxon>
        <taxon>Clostridia</taxon>
        <taxon>Lachnospirales</taxon>
        <taxon>Lachnospiraceae</taxon>
        <taxon>Enterocloster</taxon>
    </lineage>
</organism>
<dbReference type="EMBL" id="QSBM01000018">
    <property type="protein sequence ID" value="RGX25711.1"/>
    <property type="molecule type" value="Genomic_DNA"/>
</dbReference>
<reference evidence="2 3" key="1">
    <citation type="submission" date="2018-08" db="EMBL/GenBank/DDBJ databases">
        <title>A genome reference for cultivated species of the human gut microbiota.</title>
        <authorList>
            <person name="Zou Y."/>
            <person name="Xue W."/>
            <person name="Luo G."/>
        </authorList>
    </citation>
    <scope>NUCLEOTIDE SEQUENCE [LARGE SCALE GENOMIC DNA]</scope>
    <source>
        <strain evidence="2 3">AF04-15</strain>
    </source>
</reference>
<feature type="domain" description="Xylose isomerase-like TIM barrel" evidence="1">
    <location>
        <begin position="23"/>
        <end position="270"/>
    </location>
</feature>
<dbReference type="SUPFAM" id="SSF51658">
    <property type="entry name" value="Xylose isomerase-like"/>
    <property type="match status" value="1"/>
</dbReference>
<dbReference type="OrthoDB" id="3185623at2"/>
<dbReference type="AlphaFoldDB" id="A0A413FAH0"/>
<dbReference type="Proteomes" id="UP000283880">
    <property type="component" value="Unassembled WGS sequence"/>
</dbReference>
<evidence type="ECO:0000313" key="3">
    <source>
        <dbReference type="Proteomes" id="UP000283880"/>
    </source>
</evidence>
<dbReference type="InterPro" id="IPR013022">
    <property type="entry name" value="Xyl_isomerase-like_TIM-brl"/>
</dbReference>
<dbReference type="Pfam" id="PF01261">
    <property type="entry name" value="AP_endonuc_2"/>
    <property type="match status" value="1"/>
</dbReference>
<proteinExistence type="predicted"/>
<dbReference type="NCBIfam" id="NF009689">
    <property type="entry name" value="PRK13210.1"/>
    <property type="match status" value="1"/>
</dbReference>
<gene>
    <name evidence="2" type="ORF">DWV29_20775</name>
</gene>
<dbReference type="RefSeq" id="WP_007716240.1">
    <property type="nucleotide sequence ID" value="NZ_JAWRJJ010000162.1"/>
</dbReference>
<accession>A0A413FAH0</accession>
<name>A0A413FAH0_9FIRM</name>
<dbReference type="EC" id="5.1.3.22" evidence="2"/>
<dbReference type="InterPro" id="IPR050312">
    <property type="entry name" value="IolE/XylAMocC-like"/>
</dbReference>
<sequence length="284" mass="32037">MSEPYRYGIYEKALFKKPLPQLLEDAARAGFDNFELSLDETDERLGRLDWDWAERSSFRQTARDCGVQVYSTCFSGQRRFPMGTMDDEKRVYSLKLMERAIQFCVDTGIRVLQVAGYDVYYEESSAETAKRYDEGLALSARMAERYGVLLGVEPVELYVTSVHKAMELVRAIGSPNLHVYPDAANLVTAGLDPIQEIRLGAGHMVGLHIRDATPSTCYNLPIGTGTLDFDGLFAALRELKFQHPILVELWYQDDPAGAAAVRDHLRFLKEKEMSAKAFPVKGDF</sequence>
<dbReference type="InterPro" id="IPR036237">
    <property type="entry name" value="Xyl_isomerase-like_sf"/>
</dbReference>
<dbReference type="PANTHER" id="PTHR12110">
    <property type="entry name" value="HYDROXYPYRUVATE ISOMERASE"/>
    <property type="match status" value="1"/>
</dbReference>
<keyword evidence="2" id="KW-0413">Isomerase</keyword>
<dbReference type="GO" id="GO:0034015">
    <property type="term" value="F:L-ribulose-5-phosphate 3-epimerase activity"/>
    <property type="evidence" value="ECO:0007669"/>
    <property type="project" value="UniProtKB-EC"/>
</dbReference>
<comment type="caution">
    <text evidence="2">The sequence shown here is derived from an EMBL/GenBank/DDBJ whole genome shotgun (WGS) entry which is preliminary data.</text>
</comment>
<protein>
    <submittedName>
        <fullName evidence="2">L-ribulose-5-phosphate 3-epimerase</fullName>
        <ecNumber evidence="2">5.1.3.22</ecNumber>
    </submittedName>
</protein>
<dbReference type="Gene3D" id="3.20.20.150">
    <property type="entry name" value="Divalent-metal-dependent TIM barrel enzymes"/>
    <property type="match status" value="1"/>
</dbReference>
<evidence type="ECO:0000313" key="2">
    <source>
        <dbReference type="EMBL" id="RGX25711.1"/>
    </source>
</evidence>
<evidence type="ECO:0000259" key="1">
    <source>
        <dbReference type="Pfam" id="PF01261"/>
    </source>
</evidence>